<dbReference type="AlphaFoldDB" id="A0A1G7ASK3"/>
<dbReference type="EMBL" id="FNAK01000005">
    <property type="protein sequence ID" value="SDE17773.1"/>
    <property type="molecule type" value="Genomic_DNA"/>
</dbReference>
<dbReference type="STRING" id="637679.GCA_001550055_03369"/>
<keyword evidence="1" id="KW-0732">Signal</keyword>
<accession>A0A1G7ASK3</accession>
<dbReference type="RefSeq" id="WP_068307155.1">
    <property type="nucleotide sequence ID" value="NZ_FNAK01000005.1"/>
</dbReference>
<keyword evidence="3" id="KW-1185">Reference proteome</keyword>
<evidence type="ECO:0000313" key="2">
    <source>
        <dbReference type="EMBL" id="SDE17773.1"/>
    </source>
</evidence>
<evidence type="ECO:0000256" key="1">
    <source>
        <dbReference type="SAM" id="SignalP"/>
    </source>
</evidence>
<proteinExistence type="predicted"/>
<dbReference type="Proteomes" id="UP000183685">
    <property type="component" value="Unassembled WGS sequence"/>
</dbReference>
<evidence type="ECO:0000313" key="3">
    <source>
        <dbReference type="Proteomes" id="UP000183685"/>
    </source>
</evidence>
<feature type="chain" id="PRO_5010219687" evidence="1">
    <location>
        <begin position="21"/>
        <end position="168"/>
    </location>
</feature>
<protein>
    <submittedName>
        <fullName evidence="2">Uncharacterized protein</fullName>
    </submittedName>
</protein>
<sequence length="168" mass="18026">MDLRWVFVVALAALSMPSLAIDQLHLSLTVDASEASLVVENRSDSVVKIGKNQFDGVPSVFSIRMKGPAGELISQNGQSPDGWFNPAVVVSQFERFPLSSLTLEAGETLTYSSKVASLLLPARSQPGGGGTCIFQIRAVVVFPEQAMEPETIKSDWVEADCAALFPAR</sequence>
<feature type="signal peptide" evidence="1">
    <location>
        <begin position="1"/>
        <end position="20"/>
    </location>
</feature>
<gene>
    <name evidence="2" type="ORF">SAMN04488071_2203</name>
</gene>
<organism evidence="2 3">
    <name type="scientific">Kordiimonas lacus</name>
    <dbReference type="NCBI Taxonomy" id="637679"/>
    <lineage>
        <taxon>Bacteria</taxon>
        <taxon>Pseudomonadati</taxon>
        <taxon>Pseudomonadota</taxon>
        <taxon>Alphaproteobacteria</taxon>
        <taxon>Kordiimonadales</taxon>
        <taxon>Kordiimonadaceae</taxon>
        <taxon>Kordiimonas</taxon>
    </lineage>
</organism>
<name>A0A1G7ASK3_9PROT</name>
<reference evidence="2 3" key="1">
    <citation type="submission" date="2016-10" db="EMBL/GenBank/DDBJ databases">
        <authorList>
            <person name="de Groot N.N."/>
        </authorList>
    </citation>
    <scope>NUCLEOTIDE SEQUENCE [LARGE SCALE GENOMIC DNA]</scope>
    <source>
        <strain evidence="2 3">CGMCC 1.9109</strain>
    </source>
</reference>